<accession>A0ABC8K2S8</accession>
<evidence type="ECO:0000256" key="8">
    <source>
        <dbReference type="ARBA" id="ARBA00034484"/>
    </source>
</evidence>
<dbReference type="AlphaFoldDB" id="A0ABC8K2S8"/>
<keyword evidence="5" id="KW-0278">Fertilization</keyword>
<evidence type="ECO:0000256" key="5">
    <source>
        <dbReference type="ARBA" id="ARBA00023279"/>
    </source>
</evidence>
<dbReference type="InterPro" id="IPR008502">
    <property type="entry name" value="Prolamin-like"/>
</dbReference>
<evidence type="ECO:0000313" key="12">
    <source>
        <dbReference type="Proteomes" id="UP001642260"/>
    </source>
</evidence>
<evidence type="ECO:0000256" key="4">
    <source>
        <dbReference type="ARBA" id="ARBA00022729"/>
    </source>
</evidence>
<comment type="subcellular location">
    <subcellularLocation>
        <location evidence="1">Cytoplasmic vesicle</location>
    </subcellularLocation>
    <subcellularLocation>
        <location evidence="2">Secreted</location>
    </subcellularLocation>
</comment>
<proteinExistence type="inferred from homology"/>
<organism evidence="11 12">
    <name type="scientific">Eruca vesicaria subsp. sativa</name>
    <name type="common">Garden rocket</name>
    <name type="synonym">Eruca sativa</name>
    <dbReference type="NCBI Taxonomy" id="29727"/>
    <lineage>
        <taxon>Eukaryota</taxon>
        <taxon>Viridiplantae</taxon>
        <taxon>Streptophyta</taxon>
        <taxon>Embryophyta</taxon>
        <taxon>Tracheophyta</taxon>
        <taxon>Spermatophyta</taxon>
        <taxon>Magnoliopsida</taxon>
        <taxon>eudicotyledons</taxon>
        <taxon>Gunneridae</taxon>
        <taxon>Pentapetalae</taxon>
        <taxon>rosids</taxon>
        <taxon>malvids</taxon>
        <taxon>Brassicales</taxon>
        <taxon>Brassicaceae</taxon>
        <taxon>Brassiceae</taxon>
        <taxon>Eruca</taxon>
    </lineage>
</organism>
<dbReference type="GO" id="GO:2000008">
    <property type="term" value="P:regulation of protein localization to cell surface"/>
    <property type="evidence" value="ECO:0007669"/>
    <property type="project" value="UniProtKB-ARBA"/>
</dbReference>
<dbReference type="PANTHER" id="PTHR35293">
    <property type="entry name" value="EGG CELL-SECRETED PROTEIN 1.5"/>
    <property type="match status" value="1"/>
</dbReference>
<evidence type="ECO:0000259" key="10">
    <source>
        <dbReference type="Pfam" id="PF05617"/>
    </source>
</evidence>
<keyword evidence="12" id="KW-1185">Reference proteome</keyword>
<dbReference type="InterPro" id="IPR044711">
    <property type="entry name" value="EC11-15"/>
</dbReference>
<evidence type="ECO:0000256" key="7">
    <source>
        <dbReference type="ARBA" id="ARBA00034457"/>
    </source>
</evidence>
<comment type="caution">
    <text evidence="11">The sequence shown here is derived from an EMBL/GenBank/DDBJ whole genome shotgun (WGS) entry which is preliminary data.</text>
</comment>
<dbReference type="EMBL" id="CAKOAT010151932">
    <property type="protein sequence ID" value="CAH8343827.1"/>
    <property type="molecule type" value="Genomic_DNA"/>
</dbReference>
<dbReference type="GO" id="GO:0009567">
    <property type="term" value="P:double fertilization forming a zygote and endosperm"/>
    <property type="evidence" value="ECO:0007669"/>
    <property type="project" value="UniProtKB-ARBA"/>
</dbReference>
<comment type="similarity">
    <text evidence="8">Belongs to the plant egg cell-secreted peptide family.</text>
</comment>
<keyword evidence="3" id="KW-0964">Secreted</keyword>
<evidence type="ECO:0000313" key="11">
    <source>
        <dbReference type="EMBL" id="CAH8343827.1"/>
    </source>
</evidence>
<protein>
    <recommendedName>
        <fullName evidence="10">Prolamin-like domain-containing protein</fullName>
    </recommendedName>
</protein>
<reference evidence="11 12" key="1">
    <citation type="submission" date="2022-03" db="EMBL/GenBank/DDBJ databases">
        <authorList>
            <person name="Macdonald S."/>
            <person name="Ahmed S."/>
            <person name="Newling K."/>
        </authorList>
    </citation>
    <scope>NUCLEOTIDE SEQUENCE [LARGE SCALE GENOMIC DNA]</scope>
</reference>
<feature type="chain" id="PRO_5044753799" description="Prolamin-like domain-containing protein" evidence="9">
    <location>
        <begin position="33"/>
        <end position="158"/>
    </location>
</feature>
<dbReference type="Proteomes" id="UP001642260">
    <property type="component" value="Unassembled WGS sequence"/>
</dbReference>
<evidence type="ECO:0000256" key="3">
    <source>
        <dbReference type="ARBA" id="ARBA00022525"/>
    </source>
</evidence>
<dbReference type="PANTHER" id="PTHR35293:SF1">
    <property type="entry name" value="EGG CELL-SECRETED PROTEIN 1.5"/>
    <property type="match status" value="1"/>
</dbReference>
<gene>
    <name evidence="11" type="ORF">ERUC_LOCUS16194</name>
</gene>
<evidence type="ECO:0000256" key="1">
    <source>
        <dbReference type="ARBA" id="ARBA00004541"/>
    </source>
</evidence>
<evidence type="ECO:0000256" key="6">
    <source>
        <dbReference type="ARBA" id="ARBA00023329"/>
    </source>
</evidence>
<sequence length="158" mass="16796">MATNATSKFSLLTSLTLAYLISTVHFTTVVEARNMQTMTVAADHSGDGNLVDCWNAALELKSCTDEIVKFFMSRNGTAEPGVTGGIDKDCCGAIELIGKECWSVMFTSLGLTNMEGNMVSEYCDFQAEKLVLSPSPSPSPAPEALALSPVEITYPGLG</sequence>
<dbReference type="GO" id="GO:0080155">
    <property type="term" value="P:regulation of double fertilization forming a zygote and endosperm"/>
    <property type="evidence" value="ECO:0007669"/>
    <property type="project" value="UniProtKB-ARBA"/>
</dbReference>
<keyword evidence="6" id="KW-0968">Cytoplasmic vesicle</keyword>
<keyword evidence="4 9" id="KW-0732">Signal</keyword>
<evidence type="ECO:0000256" key="2">
    <source>
        <dbReference type="ARBA" id="ARBA00004613"/>
    </source>
</evidence>
<evidence type="ECO:0000256" key="9">
    <source>
        <dbReference type="SAM" id="SignalP"/>
    </source>
</evidence>
<feature type="domain" description="Prolamin-like" evidence="10">
    <location>
        <begin position="52"/>
        <end position="124"/>
    </location>
</feature>
<comment type="function">
    <text evidence="7">Involved in the regulation of gamete interactions during the double fertilization and to prevent multiple-pollen tube attraction; mediates the redistribution of the gamete fusogen HAP2/GCS1 to the cell surface after secretion upon sperm arrival.</text>
</comment>
<dbReference type="GO" id="GO:0005576">
    <property type="term" value="C:extracellular region"/>
    <property type="evidence" value="ECO:0007669"/>
    <property type="project" value="UniProtKB-SubCell"/>
</dbReference>
<dbReference type="Pfam" id="PF05617">
    <property type="entry name" value="Prolamin_like"/>
    <property type="match status" value="1"/>
</dbReference>
<name>A0ABC8K2S8_ERUVS</name>
<feature type="signal peptide" evidence="9">
    <location>
        <begin position="1"/>
        <end position="32"/>
    </location>
</feature>
<dbReference type="GO" id="GO:0031410">
    <property type="term" value="C:cytoplasmic vesicle"/>
    <property type="evidence" value="ECO:0007669"/>
    <property type="project" value="UniProtKB-SubCell"/>
</dbReference>